<reference evidence="2 3" key="1">
    <citation type="journal article" date="2014" name="ISME J.">
        <title>Candidatus Competibacter-lineage genomes retrieved from metagenomes reveal functional metabolic diversity.</title>
        <authorList>
            <person name="McIlroy S.J."/>
            <person name="Albertsen M."/>
            <person name="Andresen E.K."/>
            <person name="Saunders A.M."/>
            <person name="Kristiansen R."/>
            <person name="Stokholm-Bjerregaard M."/>
            <person name="Nielsen K.L."/>
            <person name="Nielsen P.H."/>
        </authorList>
    </citation>
    <scope>NUCLEOTIDE SEQUENCE [LARGE SCALE GENOMIC DNA]</scope>
    <source>
        <strain evidence="2 3">Run_B_J11</strain>
    </source>
</reference>
<evidence type="ECO:0000313" key="2">
    <source>
        <dbReference type="EMBL" id="CDH44749.1"/>
    </source>
</evidence>
<protein>
    <recommendedName>
        <fullName evidence="1">Bacteriophage Mx8 p63 C-terminal domain-containing protein</fullName>
    </recommendedName>
</protein>
<comment type="caution">
    <text evidence="2">The sequence shown here is derived from an EMBL/GenBank/DDBJ whole genome shotgun (WGS) entry which is preliminary data.</text>
</comment>
<feature type="domain" description="Bacteriophage Mx8 p63 C-terminal" evidence="1">
    <location>
        <begin position="158"/>
        <end position="237"/>
    </location>
</feature>
<dbReference type="Proteomes" id="UP000019184">
    <property type="component" value="Unassembled WGS sequence"/>
</dbReference>
<evidence type="ECO:0000313" key="3">
    <source>
        <dbReference type="Proteomes" id="UP000019184"/>
    </source>
</evidence>
<sequence length="284" mass="32355">MSANTDLIRVTHYGTVHFGADVECEALVLANGERGFNRRQVMRVVGFRNNNPSTHFRSFLAEIAPKSLVMFDKTESPVIMPHGGNARFIPCDVIPDFAAGVIRQAVTGTLHQKRRGLIEPCLAIQESLAKVGIASLIDEATGYQYHRAPDALQDLFTRLIRLTAADWERRFHPDFYEAIYRLFGWKYHPAKPKPHIIGKITLQWVYEPVFPPEILIEIKERQGSDKMHQWLTAEGGLQLMEKQRDAVMMIARSSTDHPDFEARCRVAFFKKGQLPILYPQEARG</sequence>
<organism evidence="2 3">
    <name type="scientific">Candidatus Contendobacter odensis Run_B_J11</name>
    <dbReference type="NCBI Taxonomy" id="1400861"/>
    <lineage>
        <taxon>Bacteria</taxon>
        <taxon>Pseudomonadati</taxon>
        <taxon>Pseudomonadota</taxon>
        <taxon>Gammaproteobacteria</taxon>
        <taxon>Candidatus Competibacteraceae</taxon>
        <taxon>Candidatus Contendibacter</taxon>
    </lineage>
</organism>
<gene>
    <name evidence="2" type="ORF">BN874_1860013</name>
</gene>
<dbReference type="AlphaFoldDB" id="A0A7U7GAH7"/>
<name>A0A7U7GAH7_9GAMM</name>
<evidence type="ECO:0000259" key="1">
    <source>
        <dbReference type="Pfam" id="PF10546"/>
    </source>
</evidence>
<dbReference type="Pfam" id="PF10546">
    <property type="entry name" value="P63C"/>
    <property type="match status" value="1"/>
</dbReference>
<dbReference type="RefSeq" id="WP_034431932.1">
    <property type="nucleotide sequence ID" value="NZ_CBTK010000097.1"/>
</dbReference>
<keyword evidence="3" id="KW-1185">Reference proteome</keyword>
<proteinExistence type="predicted"/>
<dbReference type="OrthoDB" id="4762429at2"/>
<dbReference type="InterPro" id="IPR018874">
    <property type="entry name" value="Phage_Mx8_p63_C"/>
</dbReference>
<dbReference type="EMBL" id="CBTK010000097">
    <property type="protein sequence ID" value="CDH44749.1"/>
    <property type="molecule type" value="Genomic_DNA"/>
</dbReference>
<accession>A0A7U7GAH7</accession>